<evidence type="ECO:0000313" key="2">
    <source>
        <dbReference type="Proteomes" id="UP001199525"/>
    </source>
</evidence>
<gene>
    <name evidence="1" type="ORF">LC586_09595</name>
</gene>
<dbReference type="Proteomes" id="UP001199525">
    <property type="component" value="Unassembled WGS sequence"/>
</dbReference>
<comment type="caution">
    <text evidence="1">The sequence shown here is derived from an EMBL/GenBank/DDBJ whole genome shotgun (WGS) entry which is preliminary data.</text>
</comment>
<dbReference type="RefSeq" id="WP_229484325.1">
    <property type="nucleotide sequence ID" value="NZ_JAIVFQ010000010.1"/>
</dbReference>
<evidence type="ECO:0000313" key="1">
    <source>
        <dbReference type="EMBL" id="MCC5599466.1"/>
    </source>
</evidence>
<protein>
    <submittedName>
        <fullName evidence="1">Uncharacterized protein</fullName>
    </submittedName>
</protein>
<accession>A0ABS8I645</accession>
<keyword evidence="2" id="KW-1185">Reference proteome</keyword>
<feature type="non-terminal residue" evidence="1">
    <location>
        <position position="1"/>
    </location>
</feature>
<sequence length="64" mass="7297">LGVFLCLFCSFSINFSDRNTCLVSHVSYLASFLPFSIRRTHVSQGWLACDHQNFGDFKFFIGAK</sequence>
<dbReference type="EMBL" id="JAIVFQ010000010">
    <property type="protein sequence ID" value="MCC5599466.1"/>
    <property type="molecule type" value="Genomic_DNA"/>
</dbReference>
<proteinExistence type="predicted"/>
<name>A0ABS8I645_9NOSO</name>
<reference evidence="1 2" key="1">
    <citation type="journal article" date="2021" name="Microorganisms">
        <title>Genome Evolution of Filamentous Cyanobacterium Nostoc Species: From Facultative Symbiosis to Free Living.</title>
        <authorList>
            <person name="Huo D."/>
            <person name="Li H."/>
            <person name="Cai F."/>
            <person name="Guo X."/>
            <person name="Qiao Z."/>
            <person name="Wang W."/>
            <person name="Yu G."/>
            <person name="Li R."/>
        </authorList>
    </citation>
    <scope>NUCLEOTIDE SEQUENCE [LARGE SCALE GENOMIC DNA]</scope>
    <source>
        <strain evidence="1 2">CHAB 5714</strain>
    </source>
</reference>
<organism evidence="1 2">
    <name type="scientific">Nostoc favosum CHAB5714</name>
    <dbReference type="NCBI Taxonomy" id="2780399"/>
    <lineage>
        <taxon>Bacteria</taxon>
        <taxon>Bacillati</taxon>
        <taxon>Cyanobacteriota</taxon>
        <taxon>Cyanophyceae</taxon>
        <taxon>Nostocales</taxon>
        <taxon>Nostocaceae</taxon>
        <taxon>Nostoc</taxon>
        <taxon>Nostoc favosum</taxon>
    </lineage>
</organism>